<organism evidence="1 2">
    <name type="scientific">Pararoseomonas baculiformis</name>
    <dbReference type="NCBI Taxonomy" id="2820812"/>
    <lineage>
        <taxon>Bacteria</taxon>
        <taxon>Pseudomonadati</taxon>
        <taxon>Pseudomonadota</taxon>
        <taxon>Alphaproteobacteria</taxon>
        <taxon>Acetobacterales</taxon>
        <taxon>Acetobacteraceae</taxon>
        <taxon>Pararoseomonas</taxon>
    </lineage>
</organism>
<comment type="caution">
    <text evidence="1">The sequence shown here is derived from an EMBL/GenBank/DDBJ whole genome shotgun (WGS) entry which is preliminary data.</text>
</comment>
<accession>A0ABS4AFW6</accession>
<reference evidence="1 2" key="1">
    <citation type="submission" date="2021-03" db="EMBL/GenBank/DDBJ databases">
        <authorList>
            <person name="So Y."/>
        </authorList>
    </citation>
    <scope>NUCLEOTIDE SEQUENCE [LARGE SCALE GENOMIC DNA]</scope>
    <source>
        <strain evidence="1 2">SSH11</strain>
    </source>
</reference>
<sequence length="62" mass="6479">MSGQDIALLEKRLQAIGLRLPAGDLGPLAELVAMLDEAGQIVRAPLPVSAEPAPVLVLPRRA</sequence>
<gene>
    <name evidence="1" type="ORF">J8J14_14170</name>
</gene>
<evidence type="ECO:0008006" key="3">
    <source>
        <dbReference type="Google" id="ProtNLM"/>
    </source>
</evidence>
<keyword evidence="2" id="KW-1185">Reference proteome</keyword>
<dbReference type="Proteomes" id="UP000681594">
    <property type="component" value="Unassembled WGS sequence"/>
</dbReference>
<evidence type="ECO:0000313" key="1">
    <source>
        <dbReference type="EMBL" id="MBP0445919.1"/>
    </source>
</evidence>
<proteinExistence type="predicted"/>
<dbReference type="EMBL" id="JAGIZB010000012">
    <property type="protein sequence ID" value="MBP0445919.1"/>
    <property type="molecule type" value="Genomic_DNA"/>
</dbReference>
<evidence type="ECO:0000313" key="2">
    <source>
        <dbReference type="Proteomes" id="UP000681594"/>
    </source>
</evidence>
<dbReference type="RefSeq" id="WP_209380177.1">
    <property type="nucleotide sequence ID" value="NZ_JAGIZB010000012.1"/>
</dbReference>
<name>A0ABS4AFW6_9PROT</name>
<protein>
    <recommendedName>
        <fullName evidence="3">DUF4089 domain-containing protein</fullName>
    </recommendedName>
</protein>